<dbReference type="InterPro" id="IPR036156">
    <property type="entry name" value="Beta-gal/glucu_dom_sf"/>
</dbReference>
<dbReference type="SUPFAM" id="SSF51445">
    <property type="entry name" value="(Trans)glycosidases"/>
    <property type="match status" value="1"/>
</dbReference>
<feature type="domain" description="Beta-mannosidase-like galactose-binding" evidence="10">
    <location>
        <begin position="31"/>
        <end position="204"/>
    </location>
</feature>
<dbReference type="EC" id="3.2.1.25" evidence="3"/>
<keyword evidence="6" id="KW-0325">Glycoprotein</keyword>
<feature type="domain" description="Glycoside hydrolase family 2 immunoglobulin-like beta-sandwich" evidence="9">
    <location>
        <begin position="215"/>
        <end position="317"/>
    </location>
</feature>
<evidence type="ECO:0000256" key="6">
    <source>
        <dbReference type="ARBA" id="ARBA00023180"/>
    </source>
</evidence>
<feature type="non-terminal residue" evidence="11">
    <location>
        <position position="519"/>
    </location>
</feature>
<name>A0A382EG06_9ZZZZ</name>
<keyword evidence="7" id="KW-0458">Lysosome</keyword>
<evidence type="ECO:0000256" key="3">
    <source>
        <dbReference type="ARBA" id="ARBA00012754"/>
    </source>
</evidence>
<dbReference type="GO" id="GO:0004567">
    <property type="term" value="F:beta-mannosidase activity"/>
    <property type="evidence" value="ECO:0007669"/>
    <property type="project" value="UniProtKB-EC"/>
</dbReference>
<dbReference type="InterPro" id="IPR006102">
    <property type="entry name" value="Ig-like_GH2"/>
</dbReference>
<keyword evidence="5" id="KW-0378">Hydrolase</keyword>
<sequence length="519" mass="59767">MHTQFILLGLLLFFSCIKNDSNTQLISLENWTFRQAGTKTWYPAEVPGNVHTDLMTNGLIPNPFIGTNELNVQWVENEDWEYIAEFHINQESLGHDKIEITFEGLDTYAEIFLNDSLILQADNMFIPWSVNIKKYLKLGKNNLRVYFHSPVIRGQKKLDANPRFIPASNESKPVGQQTSIFTRKAQYHYGWDWGPRLVTSGIWRPISLRAWSGAKIRDVYFHLESLSKSSADYSIELSAESTNEIDAELTIRMANKTTSHRASLKQGNNNLKINRSIKNPILWWPRGSGNQKMYDVEIILTESNQILDRENEKIGVRKIDVIQTPDSLGSSFYIQINDIPIFMKGANYIPGDFFNVRAANRYEEVIQNAVEANMNMLRVWGGAIYENDEFYDLCDKNGILIWQDFMFACCMVPGGNQHIQNIKNEAESNVKRLRNHPSLALWCGNNESLTGWREWNWQDTYSLHGKDSIAVWKTYDHIFHKLLPHVVDSLDPGRFYWSSSASSGFGKLQNPNNGDQHER</sequence>
<evidence type="ECO:0000313" key="11">
    <source>
        <dbReference type="EMBL" id="SVB49726.1"/>
    </source>
</evidence>
<dbReference type="InterPro" id="IPR013783">
    <property type="entry name" value="Ig-like_fold"/>
</dbReference>
<dbReference type="GO" id="GO:0005764">
    <property type="term" value="C:lysosome"/>
    <property type="evidence" value="ECO:0007669"/>
    <property type="project" value="UniProtKB-SubCell"/>
</dbReference>
<dbReference type="PANTHER" id="PTHR43730:SF1">
    <property type="entry name" value="BETA-MANNOSIDASE"/>
    <property type="match status" value="1"/>
</dbReference>
<accession>A0A382EG06</accession>
<dbReference type="Gene3D" id="2.60.120.260">
    <property type="entry name" value="Galactose-binding domain-like"/>
    <property type="match status" value="1"/>
</dbReference>
<dbReference type="InterPro" id="IPR008979">
    <property type="entry name" value="Galactose-bd-like_sf"/>
</dbReference>
<comment type="subcellular location">
    <subcellularLocation>
        <location evidence="2">Lysosome</location>
    </subcellularLocation>
</comment>
<dbReference type="InterPro" id="IPR050887">
    <property type="entry name" value="Beta-mannosidase_GH2"/>
</dbReference>
<dbReference type="SUPFAM" id="SSF49785">
    <property type="entry name" value="Galactose-binding domain-like"/>
    <property type="match status" value="1"/>
</dbReference>
<dbReference type="AlphaFoldDB" id="A0A382EG06"/>
<keyword evidence="8" id="KW-0326">Glycosidase</keyword>
<evidence type="ECO:0000259" key="9">
    <source>
        <dbReference type="Pfam" id="PF00703"/>
    </source>
</evidence>
<dbReference type="InterPro" id="IPR017853">
    <property type="entry name" value="GH"/>
</dbReference>
<protein>
    <recommendedName>
        <fullName evidence="3">beta-mannosidase</fullName>
        <ecNumber evidence="3">3.2.1.25</ecNumber>
    </recommendedName>
</protein>
<dbReference type="PANTHER" id="PTHR43730">
    <property type="entry name" value="BETA-MANNOSIDASE"/>
    <property type="match status" value="1"/>
</dbReference>
<evidence type="ECO:0000256" key="1">
    <source>
        <dbReference type="ARBA" id="ARBA00000829"/>
    </source>
</evidence>
<keyword evidence="4" id="KW-0732">Signal</keyword>
<dbReference type="Pfam" id="PF22666">
    <property type="entry name" value="Glyco_hydro_2_N2"/>
    <property type="match status" value="1"/>
</dbReference>
<evidence type="ECO:0000256" key="7">
    <source>
        <dbReference type="ARBA" id="ARBA00023228"/>
    </source>
</evidence>
<dbReference type="SUPFAM" id="SSF49303">
    <property type="entry name" value="beta-Galactosidase/glucuronidase domain"/>
    <property type="match status" value="1"/>
</dbReference>
<dbReference type="GO" id="GO:0006516">
    <property type="term" value="P:glycoprotein catabolic process"/>
    <property type="evidence" value="ECO:0007669"/>
    <property type="project" value="TreeGrafter"/>
</dbReference>
<evidence type="ECO:0000256" key="5">
    <source>
        <dbReference type="ARBA" id="ARBA00022801"/>
    </source>
</evidence>
<dbReference type="Pfam" id="PF00703">
    <property type="entry name" value="Glyco_hydro_2"/>
    <property type="match status" value="1"/>
</dbReference>
<comment type="catalytic activity">
    <reaction evidence="1">
        <text>Hydrolysis of terminal, non-reducing beta-D-mannose residues in beta-D-mannosides.</text>
        <dbReference type="EC" id="3.2.1.25"/>
    </reaction>
</comment>
<reference evidence="11" key="1">
    <citation type="submission" date="2018-05" db="EMBL/GenBank/DDBJ databases">
        <authorList>
            <person name="Lanie J.A."/>
            <person name="Ng W.-L."/>
            <person name="Kazmierczak K.M."/>
            <person name="Andrzejewski T.M."/>
            <person name="Davidsen T.M."/>
            <person name="Wayne K.J."/>
            <person name="Tettelin H."/>
            <person name="Glass J.I."/>
            <person name="Rusch D."/>
            <person name="Podicherti R."/>
            <person name="Tsui H.-C.T."/>
            <person name="Winkler M.E."/>
        </authorList>
    </citation>
    <scope>NUCLEOTIDE SEQUENCE</scope>
</reference>
<dbReference type="FunFam" id="2.60.120.260:FF:000060">
    <property type="entry name" value="Probable beta-mannosidase"/>
    <property type="match status" value="1"/>
</dbReference>
<dbReference type="EMBL" id="UINC01044365">
    <property type="protein sequence ID" value="SVB49726.1"/>
    <property type="molecule type" value="Genomic_DNA"/>
</dbReference>
<dbReference type="Gene3D" id="2.60.40.10">
    <property type="entry name" value="Immunoglobulins"/>
    <property type="match status" value="1"/>
</dbReference>
<evidence type="ECO:0000256" key="8">
    <source>
        <dbReference type="ARBA" id="ARBA00023295"/>
    </source>
</evidence>
<evidence type="ECO:0000256" key="4">
    <source>
        <dbReference type="ARBA" id="ARBA00022729"/>
    </source>
</evidence>
<evidence type="ECO:0000256" key="2">
    <source>
        <dbReference type="ARBA" id="ARBA00004371"/>
    </source>
</evidence>
<proteinExistence type="predicted"/>
<gene>
    <name evidence="11" type="ORF">METZ01_LOCUS202580</name>
</gene>
<evidence type="ECO:0000259" key="10">
    <source>
        <dbReference type="Pfam" id="PF22666"/>
    </source>
</evidence>
<organism evidence="11">
    <name type="scientific">marine metagenome</name>
    <dbReference type="NCBI Taxonomy" id="408172"/>
    <lineage>
        <taxon>unclassified sequences</taxon>
        <taxon>metagenomes</taxon>
        <taxon>ecological metagenomes</taxon>
    </lineage>
</organism>
<dbReference type="GO" id="GO:0005975">
    <property type="term" value="P:carbohydrate metabolic process"/>
    <property type="evidence" value="ECO:0007669"/>
    <property type="project" value="InterPro"/>
</dbReference>
<dbReference type="Gene3D" id="3.20.20.80">
    <property type="entry name" value="Glycosidases"/>
    <property type="match status" value="1"/>
</dbReference>
<dbReference type="InterPro" id="IPR054593">
    <property type="entry name" value="Beta-mannosidase-like_N2"/>
</dbReference>